<organism evidence="3">
    <name type="scientific">uncultured Caudovirales phage</name>
    <dbReference type="NCBI Taxonomy" id="2100421"/>
    <lineage>
        <taxon>Viruses</taxon>
        <taxon>Duplodnaviria</taxon>
        <taxon>Heunggongvirae</taxon>
        <taxon>Uroviricota</taxon>
        <taxon>Caudoviricetes</taxon>
        <taxon>Peduoviridae</taxon>
        <taxon>Maltschvirus</taxon>
        <taxon>Maltschvirus maltsch</taxon>
    </lineage>
</organism>
<sequence length="219" mass="23340">MFDQTSGASGSSNQNQLIPHGTLAFAVIKVTGVKKSKRTGGEYANLELTITEGEYQRRKVWTVIMNPQDPANVDDVKRAEGKPDGAKMGLVALTRIFEAAGVFTNDPRSYQKFNGATFVEILQHIEGLTAGIKVKVAKGGDGYDDKNEVAEFLSPAPASGSTVNWNKLVGGAPVQEVRKTAFTAPAAQPPVQQPTAKPASGATPPWLKKNNEGSTNNPF</sequence>
<dbReference type="EMBL" id="LR796757">
    <property type="protein sequence ID" value="CAB4163600.1"/>
    <property type="molecule type" value="Genomic_DNA"/>
</dbReference>
<gene>
    <name evidence="2" type="ORF">UFOVP339_12</name>
    <name evidence="3" type="ORF">UFOVP807_29</name>
</gene>
<evidence type="ECO:0000256" key="1">
    <source>
        <dbReference type="SAM" id="MobiDB-lite"/>
    </source>
</evidence>
<proteinExistence type="predicted"/>
<reference evidence="3" key="1">
    <citation type="submission" date="2020-04" db="EMBL/GenBank/DDBJ databases">
        <authorList>
            <person name="Chiriac C."/>
            <person name="Salcher M."/>
            <person name="Ghai R."/>
            <person name="Kavagutti S V."/>
        </authorList>
    </citation>
    <scope>NUCLEOTIDE SEQUENCE</scope>
</reference>
<feature type="region of interest" description="Disordered" evidence="1">
    <location>
        <begin position="182"/>
        <end position="219"/>
    </location>
</feature>
<name>A0A6J5NV61_9CAUD</name>
<accession>A0A6J5NV61</accession>
<evidence type="ECO:0000313" key="3">
    <source>
        <dbReference type="EMBL" id="CAB4163600.1"/>
    </source>
</evidence>
<dbReference type="EMBL" id="LR796355">
    <property type="protein sequence ID" value="CAB4139018.1"/>
    <property type="molecule type" value="Genomic_DNA"/>
</dbReference>
<evidence type="ECO:0000313" key="2">
    <source>
        <dbReference type="EMBL" id="CAB4139018.1"/>
    </source>
</evidence>
<protein>
    <submittedName>
        <fullName evidence="3">Uncharacterized protein</fullName>
    </submittedName>
</protein>